<keyword evidence="1 5" id="KW-0413">Isomerase</keyword>
<dbReference type="FunFam" id="1.20.120.420:FF:000003">
    <property type="entry name" value="Methylthioribose-1-phosphate isomerase"/>
    <property type="match status" value="1"/>
</dbReference>
<evidence type="ECO:0000256" key="5">
    <source>
        <dbReference type="HAMAP-Rule" id="MF_01678"/>
    </source>
</evidence>
<dbReference type="Gene3D" id="3.40.50.10470">
    <property type="entry name" value="Translation initiation factor eif-2b, domain 2"/>
    <property type="match status" value="1"/>
</dbReference>
<comment type="catalytic activity">
    <reaction evidence="2">
        <text>5-deoxy-alpha-D-ribose 1-phosphate = 5-deoxy-D-ribulose 1-phosphate</text>
        <dbReference type="Rhea" id="RHEA:61296"/>
        <dbReference type="ChEBI" id="CHEBI:58749"/>
        <dbReference type="ChEBI" id="CHEBI:144504"/>
    </reaction>
    <physiologicalReaction direction="left-to-right" evidence="2">
        <dbReference type="Rhea" id="RHEA:61297"/>
    </physiologicalReaction>
</comment>
<dbReference type="EMBL" id="JAAXYO010000029">
    <property type="protein sequence ID" value="MBU2787006.1"/>
    <property type="molecule type" value="Genomic_DNA"/>
</dbReference>
<dbReference type="EC" id="5.3.1.23" evidence="5"/>
<dbReference type="NCBIfam" id="TIGR00512">
    <property type="entry name" value="salvage_mtnA"/>
    <property type="match status" value="1"/>
</dbReference>
<dbReference type="InterPro" id="IPR037171">
    <property type="entry name" value="NagB/RpiA_transferase-like"/>
</dbReference>
<evidence type="ECO:0000313" key="6">
    <source>
        <dbReference type="EMBL" id="MBU2787006.1"/>
    </source>
</evidence>
<organism evidence="6 7">
    <name type="scientific">Igneacidithiobacillus copahuensis</name>
    <dbReference type="NCBI Taxonomy" id="2724909"/>
    <lineage>
        <taxon>Bacteria</taxon>
        <taxon>Pseudomonadati</taxon>
        <taxon>Pseudomonadota</taxon>
        <taxon>Acidithiobacillia</taxon>
        <taxon>Acidithiobacillales</taxon>
        <taxon>Acidithiobacillaceae</taxon>
        <taxon>Igneacidithiobacillus</taxon>
    </lineage>
</organism>
<name>A0AAE2YMV5_9PROT</name>
<feature type="binding site" evidence="5">
    <location>
        <begin position="48"/>
        <end position="50"/>
    </location>
    <ligand>
        <name>substrate</name>
    </ligand>
</feature>
<dbReference type="InterPro" id="IPR027363">
    <property type="entry name" value="M1Pi_N"/>
</dbReference>
<dbReference type="NCBIfam" id="TIGR00524">
    <property type="entry name" value="eIF-2B_rel"/>
    <property type="match status" value="1"/>
</dbReference>
<dbReference type="InterPro" id="IPR000649">
    <property type="entry name" value="IF-2B-related"/>
</dbReference>
<feature type="binding site" evidence="5">
    <location>
        <position position="89"/>
    </location>
    <ligand>
        <name>substrate</name>
    </ligand>
</feature>
<dbReference type="RefSeq" id="WP_215871844.1">
    <property type="nucleotide sequence ID" value="NZ_JAAXYO010000029.1"/>
</dbReference>
<dbReference type="Gene3D" id="1.20.120.420">
    <property type="entry name" value="translation initiation factor eif-2b, domain 1"/>
    <property type="match status" value="1"/>
</dbReference>
<dbReference type="PANTHER" id="PTHR43475">
    <property type="entry name" value="METHYLTHIORIBOSE-1-PHOSPHATE ISOMERASE"/>
    <property type="match status" value="1"/>
</dbReference>
<feature type="active site" description="Proton donor" evidence="5">
    <location>
        <position position="235"/>
    </location>
</feature>
<comment type="pathway">
    <text evidence="5">Amino-acid biosynthesis; L-methionine biosynthesis via salvage pathway; L-methionine from S-methyl-5-thio-alpha-D-ribose 1-phosphate: step 1/6.</text>
</comment>
<evidence type="ECO:0000256" key="3">
    <source>
        <dbReference type="ARBA" id="ARBA00051169"/>
    </source>
</evidence>
<sequence>MRAEIRPIRWQDHQLLLLDQRRLPAEETYLELADYRAAGQAITDMVVRGAPAIGITAAYAMVLAMDSVAQQADWQMALAAAADELRAARPTAVNLAWAIDRQLQLARAQSSAAAARTALLQAAHDLLAQDIADNQRMGRFGVEALPERGGILTHCNTGSLATGGYGTALGVIRAGFAAGRDWQIYADETRPWLQGARLTAWELQKEGIPFSLNVDAASGHLMATGRIQAVIVGADRIAANGDAANKIGTYSLAVLAHYHQIPFFVAAPLSTVDFAMPEGSQIVIEERAADEVRNCGGRQMSPAEVAVRNPAFDVTPAKLIAGIITERGVARAPYTQALAALRG</sequence>
<dbReference type="Proteomes" id="UP001197378">
    <property type="component" value="Unassembled WGS sequence"/>
</dbReference>
<feature type="binding site" evidence="5">
    <location>
        <position position="194"/>
    </location>
    <ligand>
        <name>substrate</name>
    </ligand>
</feature>
<dbReference type="SUPFAM" id="SSF100950">
    <property type="entry name" value="NagB/RpiA/CoA transferase-like"/>
    <property type="match status" value="1"/>
</dbReference>
<keyword evidence="5" id="KW-0028">Amino-acid biosynthesis</keyword>
<dbReference type="NCBIfam" id="NF004326">
    <property type="entry name" value="PRK05720.1"/>
    <property type="match status" value="1"/>
</dbReference>
<feature type="site" description="Transition state stabilizer" evidence="5">
    <location>
        <position position="155"/>
    </location>
</feature>
<dbReference type="Pfam" id="PF01008">
    <property type="entry name" value="IF-2B"/>
    <property type="match status" value="1"/>
</dbReference>
<evidence type="ECO:0000313" key="7">
    <source>
        <dbReference type="Proteomes" id="UP001197378"/>
    </source>
</evidence>
<comment type="caution">
    <text evidence="6">The sequence shown here is derived from an EMBL/GenBank/DDBJ whole genome shotgun (WGS) entry which is preliminary data.</text>
</comment>
<dbReference type="InterPro" id="IPR011559">
    <property type="entry name" value="Initiation_fac_2B_a/b/d"/>
</dbReference>
<dbReference type="FunFam" id="3.40.50.10470:FF:000006">
    <property type="entry name" value="Methylthioribose-1-phosphate isomerase"/>
    <property type="match status" value="1"/>
</dbReference>
<comment type="similarity">
    <text evidence="5">Belongs to the EIF-2B alpha/beta/delta subunits family. MtnA subfamily.</text>
</comment>
<gene>
    <name evidence="5 6" type="primary">mtnA</name>
    <name evidence="6" type="ORF">HFQ13_02045</name>
</gene>
<dbReference type="GO" id="GO:0046523">
    <property type="term" value="F:S-methyl-5-thioribose-1-phosphate isomerase activity"/>
    <property type="evidence" value="ECO:0007669"/>
    <property type="project" value="UniProtKB-UniRule"/>
</dbReference>
<keyword evidence="5" id="KW-0486">Methionine biosynthesis</keyword>
<keyword evidence="7" id="KW-1185">Reference proteome</keyword>
<dbReference type="InterPro" id="IPR005251">
    <property type="entry name" value="IF-M1Pi"/>
</dbReference>
<dbReference type="AlphaFoldDB" id="A0AAE2YMV5"/>
<evidence type="ECO:0000256" key="2">
    <source>
        <dbReference type="ARBA" id="ARBA00050906"/>
    </source>
</evidence>
<dbReference type="GO" id="GO:0019509">
    <property type="term" value="P:L-methionine salvage from methylthioadenosine"/>
    <property type="evidence" value="ECO:0007669"/>
    <property type="project" value="UniProtKB-UniRule"/>
</dbReference>
<comment type="function">
    <text evidence="4">Catalyzes the interconversion of methylthioribose-1-phosphate (MTR-1-P) into methylthioribulose-1-phosphate (MTRu-1-P). Also catalyzes the interconversion of 5-deoxyribose 1-phosphate and 5-deoxyribulose 1-phosphate. Part of a bifunctional DHAP-shunt salvage pathway for SAM by-products.</text>
</comment>
<dbReference type="InterPro" id="IPR042529">
    <property type="entry name" value="IF_2B-like_C"/>
</dbReference>
<dbReference type="HAMAP" id="MF_01678">
    <property type="entry name" value="Salvage_MtnA"/>
    <property type="match status" value="1"/>
</dbReference>
<feature type="binding site" evidence="5">
    <location>
        <begin position="245"/>
        <end position="246"/>
    </location>
    <ligand>
        <name>substrate</name>
    </ligand>
</feature>
<comment type="catalytic activity">
    <reaction evidence="3">
        <text>5-(methylsulfanyl)-alpha-D-ribose 1-phosphate = 5-(methylsulfanyl)-D-ribulose 1-phosphate</text>
        <dbReference type="Rhea" id="RHEA:19989"/>
        <dbReference type="ChEBI" id="CHEBI:58533"/>
        <dbReference type="ChEBI" id="CHEBI:58548"/>
        <dbReference type="EC" id="5.3.1.23"/>
    </reaction>
    <physiologicalReaction direction="left-to-right" evidence="3">
        <dbReference type="Rhea" id="RHEA:19990"/>
    </physiologicalReaction>
</comment>
<accession>A0AAE2YMV5</accession>
<evidence type="ECO:0000256" key="4">
    <source>
        <dbReference type="ARBA" id="ARBA00058145"/>
    </source>
</evidence>
<protein>
    <recommendedName>
        <fullName evidence="5">Methylthioribose-1-phosphate isomerase</fullName>
        <shortName evidence="5">M1Pi</shortName>
        <shortName evidence="5">MTR-1-P isomerase</shortName>
        <ecNumber evidence="5">5.3.1.23</ecNumber>
    </recommendedName>
    <alternativeName>
        <fullName evidence="5">S-methyl-5-thioribose-1-phosphate isomerase</fullName>
    </alternativeName>
</protein>
<dbReference type="PANTHER" id="PTHR43475:SF1">
    <property type="entry name" value="METHYLTHIORIBOSE-1-PHOSPHATE ISOMERASE"/>
    <property type="match status" value="1"/>
</dbReference>
<proteinExistence type="inferred from homology"/>
<evidence type="ECO:0000256" key="1">
    <source>
        <dbReference type="ARBA" id="ARBA00023235"/>
    </source>
</evidence>
<reference evidence="6" key="1">
    <citation type="journal article" date="2021" name="ISME J.">
        <title>Genomic evolution of the class Acidithiobacillia: deep-branching Proteobacteria living in extreme acidic conditions.</title>
        <authorList>
            <person name="Moya-Beltran A."/>
            <person name="Beard S."/>
            <person name="Rojas-Villalobos C."/>
            <person name="Issotta F."/>
            <person name="Gallardo Y."/>
            <person name="Ulloa R."/>
            <person name="Giaveno A."/>
            <person name="Degli Esposti M."/>
            <person name="Johnson D.B."/>
            <person name="Quatrini R."/>
        </authorList>
    </citation>
    <scope>NUCLEOTIDE SEQUENCE</scope>
    <source>
        <strain evidence="6">VAN18-1</strain>
    </source>
</reference>